<dbReference type="EMBL" id="JAGKQM010000003">
    <property type="protein sequence ID" value="KAH0933564.1"/>
    <property type="molecule type" value="Genomic_DNA"/>
</dbReference>
<keyword evidence="6" id="KW-1185">Reference proteome</keyword>
<dbReference type="InterPro" id="IPR039361">
    <property type="entry name" value="Cyclin"/>
</dbReference>
<comment type="caution">
    <text evidence="5">The sequence shown here is derived from an EMBL/GenBank/DDBJ whole genome shotgun (WGS) entry which is preliminary data.</text>
</comment>
<dbReference type="Proteomes" id="UP000824890">
    <property type="component" value="Unassembled WGS sequence"/>
</dbReference>
<feature type="chain" id="PRO_5047404038" description="Cyclin C-terminal domain-containing protein" evidence="3">
    <location>
        <begin position="19"/>
        <end position="174"/>
    </location>
</feature>
<evidence type="ECO:0000256" key="3">
    <source>
        <dbReference type="SAM" id="SignalP"/>
    </source>
</evidence>
<evidence type="ECO:0000313" key="6">
    <source>
        <dbReference type="Proteomes" id="UP000824890"/>
    </source>
</evidence>
<dbReference type="SUPFAM" id="SSF47954">
    <property type="entry name" value="Cyclin-like"/>
    <property type="match status" value="2"/>
</dbReference>
<keyword evidence="1" id="KW-0132">Cell division</keyword>
<organism evidence="5 6">
    <name type="scientific">Brassica napus</name>
    <name type="common">Rape</name>
    <dbReference type="NCBI Taxonomy" id="3708"/>
    <lineage>
        <taxon>Eukaryota</taxon>
        <taxon>Viridiplantae</taxon>
        <taxon>Streptophyta</taxon>
        <taxon>Embryophyta</taxon>
        <taxon>Tracheophyta</taxon>
        <taxon>Spermatophyta</taxon>
        <taxon>Magnoliopsida</taxon>
        <taxon>eudicotyledons</taxon>
        <taxon>Gunneridae</taxon>
        <taxon>Pentapetalae</taxon>
        <taxon>rosids</taxon>
        <taxon>malvids</taxon>
        <taxon>Brassicales</taxon>
        <taxon>Brassicaceae</taxon>
        <taxon>Brassiceae</taxon>
        <taxon>Brassica</taxon>
    </lineage>
</organism>
<evidence type="ECO:0000256" key="2">
    <source>
        <dbReference type="ARBA" id="ARBA00023306"/>
    </source>
</evidence>
<gene>
    <name evidence="5" type="ORF">HID58_010681</name>
</gene>
<protein>
    <recommendedName>
        <fullName evidence="4">Cyclin C-terminal domain-containing protein</fullName>
    </recommendedName>
</protein>
<dbReference type="InterPro" id="IPR004367">
    <property type="entry name" value="Cyclin_C-dom"/>
</dbReference>
<accession>A0ABQ8DW72</accession>
<dbReference type="CDD" id="cd20544">
    <property type="entry name" value="CYCLIN_AtCycD-like_rpt2"/>
    <property type="match status" value="1"/>
</dbReference>
<feature type="domain" description="Cyclin C-terminal" evidence="4">
    <location>
        <begin position="63"/>
        <end position="173"/>
    </location>
</feature>
<sequence length="174" mass="20158">QARPWILKLISLSCVSLSAKMRKQEISLCHLPATKRLNHYYNVNVQRMENVILGALKWLMRSVTPVSFFSFYLSCLFNLKEDPLVLKHSLKSQATDLTFNLQYEINFFSFKPSVIAAAALLFASSELCPLQFPCFSNRICHCTYVNKDELMECYKAIPERDIVYENEKAMTQQQ</sequence>
<evidence type="ECO:0000259" key="4">
    <source>
        <dbReference type="SMART" id="SM01332"/>
    </source>
</evidence>
<dbReference type="Gene3D" id="1.10.472.10">
    <property type="entry name" value="Cyclin-like"/>
    <property type="match status" value="1"/>
</dbReference>
<dbReference type="PANTHER" id="PTHR10177">
    <property type="entry name" value="CYCLINS"/>
    <property type="match status" value="1"/>
</dbReference>
<evidence type="ECO:0000256" key="1">
    <source>
        <dbReference type="ARBA" id="ARBA00022618"/>
    </source>
</evidence>
<dbReference type="InterPro" id="IPR036915">
    <property type="entry name" value="Cyclin-like_sf"/>
</dbReference>
<evidence type="ECO:0000313" key="5">
    <source>
        <dbReference type="EMBL" id="KAH0933564.1"/>
    </source>
</evidence>
<reference evidence="5 6" key="1">
    <citation type="submission" date="2021-05" db="EMBL/GenBank/DDBJ databases">
        <title>Genome Assembly of Synthetic Allotetraploid Brassica napus Reveals Homoeologous Exchanges between Subgenomes.</title>
        <authorList>
            <person name="Davis J.T."/>
        </authorList>
    </citation>
    <scope>NUCLEOTIDE SEQUENCE [LARGE SCALE GENOMIC DNA]</scope>
    <source>
        <strain evidence="6">cv. Da-Ae</strain>
        <tissue evidence="5">Seedling</tissue>
    </source>
</reference>
<feature type="signal peptide" evidence="3">
    <location>
        <begin position="1"/>
        <end position="18"/>
    </location>
</feature>
<proteinExistence type="predicted"/>
<keyword evidence="3" id="KW-0732">Signal</keyword>
<keyword evidence="2" id="KW-0131">Cell cycle</keyword>
<dbReference type="Pfam" id="PF02984">
    <property type="entry name" value="Cyclin_C"/>
    <property type="match status" value="1"/>
</dbReference>
<feature type="non-terminal residue" evidence="5">
    <location>
        <position position="1"/>
    </location>
</feature>
<dbReference type="SMART" id="SM01332">
    <property type="entry name" value="Cyclin_C"/>
    <property type="match status" value="1"/>
</dbReference>
<name>A0ABQ8DW72_BRANA</name>